<dbReference type="EMBL" id="KL197781">
    <property type="protein sequence ID" value="KDQ49535.1"/>
    <property type="molecule type" value="Genomic_DNA"/>
</dbReference>
<sequence length="180" mass="21032">MKNRPEKLSWIFPDRRCVEEFEDFGSTCPEPLPSLPRGHLISPHPNYHLAAGAVTTLRDPFFRFWADFQIAISPDASNTIFEVRPQWHPQLRMKQALQGSWQVPELSFKLLWYFLRSQCTLEQVVLACRDDPGVEWHLRKLLEDRAHSLGPDPEESRLLHHLPSLTLERFNGPLNIRWTA</sequence>
<evidence type="ECO:0000313" key="1">
    <source>
        <dbReference type="EMBL" id="KDQ49535.1"/>
    </source>
</evidence>
<organism evidence="1 2">
    <name type="scientific">Jaapia argillacea MUCL 33604</name>
    <dbReference type="NCBI Taxonomy" id="933084"/>
    <lineage>
        <taxon>Eukaryota</taxon>
        <taxon>Fungi</taxon>
        <taxon>Dikarya</taxon>
        <taxon>Basidiomycota</taxon>
        <taxon>Agaricomycotina</taxon>
        <taxon>Agaricomycetes</taxon>
        <taxon>Agaricomycetidae</taxon>
        <taxon>Jaapiales</taxon>
        <taxon>Jaapiaceae</taxon>
        <taxon>Jaapia</taxon>
    </lineage>
</organism>
<dbReference type="Proteomes" id="UP000027265">
    <property type="component" value="Unassembled WGS sequence"/>
</dbReference>
<protein>
    <submittedName>
        <fullName evidence="1">Uncharacterized protein</fullName>
    </submittedName>
</protein>
<keyword evidence="2" id="KW-1185">Reference proteome</keyword>
<accession>A0A067P6U7</accession>
<name>A0A067P6U7_9AGAM</name>
<evidence type="ECO:0000313" key="2">
    <source>
        <dbReference type="Proteomes" id="UP000027265"/>
    </source>
</evidence>
<dbReference type="HOGENOM" id="CLU_1496436_0_0_1"/>
<reference evidence="2" key="1">
    <citation type="journal article" date="2014" name="Proc. Natl. Acad. Sci. U.S.A.">
        <title>Extensive sampling of basidiomycete genomes demonstrates inadequacy of the white-rot/brown-rot paradigm for wood decay fungi.</title>
        <authorList>
            <person name="Riley R."/>
            <person name="Salamov A.A."/>
            <person name="Brown D.W."/>
            <person name="Nagy L.G."/>
            <person name="Floudas D."/>
            <person name="Held B.W."/>
            <person name="Levasseur A."/>
            <person name="Lombard V."/>
            <person name="Morin E."/>
            <person name="Otillar R."/>
            <person name="Lindquist E.A."/>
            <person name="Sun H."/>
            <person name="LaButti K.M."/>
            <person name="Schmutz J."/>
            <person name="Jabbour D."/>
            <person name="Luo H."/>
            <person name="Baker S.E."/>
            <person name="Pisabarro A.G."/>
            <person name="Walton J.D."/>
            <person name="Blanchette R.A."/>
            <person name="Henrissat B."/>
            <person name="Martin F."/>
            <person name="Cullen D."/>
            <person name="Hibbett D.S."/>
            <person name="Grigoriev I.V."/>
        </authorList>
    </citation>
    <scope>NUCLEOTIDE SEQUENCE [LARGE SCALE GENOMIC DNA]</scope>
    <source>
        <strain evidence="2">MUCL 33604</strain>
    </source>
</reference>
<proteinExistence type="predicted"/>
<dbReference type="InParanoid" id="A0A067P6U7"/>
<gene>
    <name evidence="1" type="ORF">JAAARDRAFT_640271</name>
</gene>
<dbReference type="AlphaFoldDB" id="A0A067P6U7"/>